<evidence type="ECO:0000313" key="10">
    <source>
        <dbReference type="Proteomes" id="UP000054928"/>
    </source>
</evidence>
<evidence type="ECO:0000256" key="2">
    <source>
        <dbReference type="ARBA" id="ARBA00022737"/>
    </source>
</evidence>
<dbReference type="PROSITE" id="PS50059">
    <property type="entry name" value="FKBP_PPIASE"/>
    <property type="match status" value="1"/>
</dbReference>
<dbReference type="InterPro" id="IPR001179">
    <property type="entry name" value="PPIase_FKBP_dom"/>
</dbReference>
<dbReference type="GO" id="GO:0008270">
    <property type="term" value="F:zinc ion binding"/>
    <property type="evidence" value="ECO:0007669"/>
    <property type="project" value="UniProtKB-KW"/>
</dbReference>
<protein>
    <recommendedName>
        <fullName evidence="6">peptidylprolyl isomerase</fullName>
        <ecNumber evidence="6">5.2.1.8</ecNumber>
    </recommendedName>
</protein>
<dbReference type="GO" id="GO:0003755">
    <property type="term" value="F:peptidyl-prolyl cis-trans isomerase activity"/>
    <property type="evidence" value="ECO:0007669"/>
    <property type="project" value="UniProtKB-KW"/>
</dbReference>
<dbReference type="GO" id="GO:0005634">
    <property type="term" value="C:nucleus"/>
    <property type="evidence" value="ECO:0007669"/>
    <property type="project" value="UniProtKB-ARBA"/>
</dbReference>
<dbReference type="GO" id="GO:0045944">
    <property type="term" value="P:positive regulation of transcription by RNA polymerase II"/>
    <property type="evidence" value="ECO:0007669"/>
    <property type="project" value="UniProtKB-ARBA"/>
</dbReference>
<dbReference type="InterPro" id="IPR036236">
    <property type="entry name" value="Znf_C2H2_sf"/>
</dbReference>
<evidence type="ECO:0000256" key="1">
    <source>
        <dbReference type="ARBA" id="ARBA00022723"/>
    </source>
</evidence>
<dbReference type="PANTHER" id="PTHR19818:SF139">
    <property type="entry name" value="PAIR-RULE PROTEIN ODD-PAIRED"/>
    <property type="match status" value="1"/>
</dbReference>
<dbReference type="RefSeq" id="XP_024580039.1">
    <property type="nucleotide sequence ID" value="XM_024729686.1"/>
</dbReference>
<dbReference type="InterPro" id="IPR050329">
    <property type="entry name" value="GLI_C2H2-zinc-finger"/>
</dbReference>
<accession>A0A0P1AQ45</accession>
<dbReference type="PANTHER" id="PTHR19818">
    <property type="entry name" value="ZINC FINGER PROTEIN ZIC AND GLI"/>
    <property type="match status" value="1"/>
</dbReference>
<reference evidence="10" key="1">
    <citation type="submission" date="2014-09" db="EMBL/GenBank/DDBJ databases">
        <authorList>
            <person name="Sharma Rahul"/>
            <person name="Thines Marco"/>
        </authorList>
    </citation>
    <scope>NUCLEOTIDE SEQUENCE [LARGE SCALE GENOMIC DNA]</scope>
</reference>
<dbReference type="Proteomes" id="UP000054928">
    <property type="component" value="Unassembled WGS sequence"/>
</dbReference>
<dbReference type="EC" id="5.2.1.8" evidence="6"/>
<evidence type="ECO:0000256" key="4">
    <source>
        <dbReference type="ARBA" id="ARBA00022833"/>
    </source>
</evidence>
<dbReference type="PROSITE" id="PS50157">
    <property type="entry name" value="ZINC_FINGER_C2H2_2"/>
    <property type="match status" value="4"/>
</dbReference>
<keyword evidence="2" id="KW-0677">Repeat</keyword>
<dbReference type="PROSITE" id="PS00028">
    <property type="entry name" value="ZINC_FINGER_C2H2_1"/>
    <property type="match status" value="3"/>
</dbReference>
<dbReference type="Gene3D" id="3.30.160.60">
    <property type="entry name" value="Classic Zinc Finger"/>
    <property type="match status" value="3"/>
</dbReference>
<evidence type="ECO:0000256" key="3">
    <source>
        <dbReference type="ARBA" id="ARBA00022771"/>
    </source>
</evidence>
<dbReference type="STRING" id="4781.A0A0P1AQ45"/>
<dbReference type="InterPro" id="IPR046357">
    <property type="entry name" value="PPIase_dom_sf"/>
</dbReference>
<keyword evidence="1" id="KW-0479">Metal-binding</keyword>
<dbReference type="Gene3D" id="3.10.50.40">
    <property type="match status" value="1"/>
</dbReference>
<keyword evidence="6" id="KW-0697">Rotamase</keyword>
<evidence type="ECO:0000256" key="6">
    <source>
        <dbReference type="PROSITE-ProRule" id="PRU00277"/>
    </source>
</evidence>
<dbReference type="AlphaFoldDB" id="A0A0P1AQ45"/>
<evidence type="ECO:0000259" key="8">
    <source>
        <dbReference type="PROSITE" id="PS50157"/>
    </source>
</evidence>
<evidence type="ECO:0000256" key="5">
    <source>
        <dbReference type="PROSITE-ProRule" id="PRU00042"/>
    </source>
</evidence>
<dbReference type="OrthoDB" id="3437960at2759"/>
<dbReference type="GO" id="GO:0000981">
    <property type="term" value="F:DNA-binding transcription factor activity, RNA polymerase II-specific"/>
    <property type="evidence" value="ECO:0007669"/>
    <property type="project" value="TreeGrafter"/>
</dbReference>
<organism evidence="9 10">
    <name type="scientific">Plasmopara halstedii</name>
    <name type="common">Downy mildew of sunflower</name>
    <dbReference type="NCBI Taxonomy" id="4781"/>
    <lineage>
        <taxon>Eukaryota</taxon>
        <taxon>Sar</taxon>
        <taxon>Stramenopiles</taxon>
        <taxon>Oomycota</taxon>
        <taxon>Peronosporomycetes</taxon>
        <taxon>Peronosporales</taxon>
        <taxon>Peronosporaceae</taxon>
        <taxon>Plasmopara</taxon>
    </lineage>
</organism>
<dbReference type="SUPFAM" id="SSF54534">
    <property type="entry name" value="FKBP-like"/>
    <property type="match status" value="1"/>
</dbReference>
<keyword evidence="6 9" id="KW-0413">Isomerase</keyword>
<feature type="domain" description="C2H2-type" evidence="8">
    <location>
        <begin position="85"/>
        <end position="114"/>
    </location>
</feature>
<dbReference type="GO" id="GO:0000978">
    <property type="term" value="F:RNA polymerase II cis-regulatory region sequence-specific DNA binding"/>
    <property type="evidence" value="ECO:0007669"/>
    <property type="project" value="TreeGrafter"/>
</dbReference>
<feature type="domain" description="C2H2-type" evidence="8">
    <location>
        <begin position="115"/>
        <end position="145"/>
    </location>
</feature>
<dbReference type="GeneID" id="36409022"/>
<feature type="domain" description="PPIase FKBP-type" evidence="7">
    <location>
        <begin position="243"/>
        <end position="321"/>
    </location>
</feature>
<comment type="catalytic activity">
    <reaction evidence="6">
        <text>[protein]-peptidylproline (omega=180) = [protein]-peptidylproline (omega=0)</text>
        <dbReference type="Rhea" id="RHEA:16237"/>
        <dbReference type="Rhea" id="RHEA-COMP:10747"/>
        <dbReference type="Rhea" id="RHEA-COMP:10748"/>
        <dbReference type="ChEBI" id="CHEBI:83833"/>
        <dbReference type="ChEBI" id="CHEBI:83834"/>
        <dbReference type="EC" id="5.2.1.8"/>
    </reaction>
</comment>
<dbReference type="FunFam" id="3.30.160.60:FF:002343">
    <property type="entry name" value="Zinc finger protein 33A"/>
    <property type="match status" value="1"/>
</dbReference>
<dbReference type="Pfam" id="PF00254">
    <property type="entry name" value="FKBP_C"/>
    <property type="match status" value="1"/>
</dbReference>
<name>A0A0P1AQ45_PLAHL</name>
<dbReference type="InterPro" id="IPR013087">
    <property type="entry name" value="Znf_C2H2_type"/>
</dbReference>
<feature type="domain" description="C2H2-type" evidence="8">
    <location>
        <begin position="25"/>
        <end position="54"/>
    </location>
</feature>
<proteinExistence type="predicted"/>
<evidence type="ECO:0000259" key="7">
    <source>
        <dbReference type="PROSITE" id="PS50059"/>
    </source>
</evidence>
<dbReference type="EMBL" id="CCYD01000810">
    <property type="protein sequence ID" value="CEG43670.1"/>
    <property type="molecule type" value="Genomic_DNA"/>
</dbReference>
<dbReference type="SMART" id="SM00355">
    <property type="entry name" value="ZnF_C2H2"/>
    <property type="match status" value="4"/>
</dbReference>
<keyword evidence="10" id="KW-1185">Reference proteome</keyword>
<keyword evidence="3 5" id="KW-0863">Zinc-finger</keyword>
<sequence length="327" mass="36568">MEGSKCHFIKKDSASTQMRSESHAFQCPDTNCGRRFNRKYTLMEHIKTHTGERPYVCRAYGCGKRFSTSGNLSRHMRLHGAIEPVHCPVQDCSCEFMSDIKLAKHMRSHYVSKVHTCKVYLCGKSFSTTGNLNRHLKNQHTKQEREHCSPPSSPLPISMSICSTPSNYKSVNFARDSPTGIEQDWVYNAWKLALKSIEVDLPDPFETACTTPWSPEMLQIVGYGKGITKETLANGNGPTPTKGASVTVHCTGYGKDRDLNQKFWSTKDPGQTPFTFKVGLGQVIKGWDEGVLGMKLGEQARLTCSPDYAYGAGGFPAWGYPFYYFVS</sequence>
<dbReference type="SUPFAM" id="SSF57667">
    <property type="entry name" value="beta-beta-alpha zinc fingers"/>
    <property type="match status" value="2"/>
</dbReference>
<evidence type="ECO:0000313" key="9">
    <source>
        <dbReference type="EMBL" id="CEG43670.1"/>
    </source>
</evidence>
<feature type="domain" description="C2H2-type" evidence="8">
    <location>
        <begin position="55"/>
        <end position="84"/>
    </location>
</feature>
<keyword evidence="4" id="KW-0862">Zinc</keyword>
<dbReference type="Pfam" id="PF00096">
    <property type="entry name" value="zf-C2H2"/>
    <property type="match status" value="3"/>
</dbReference>